<proteinExistence type="predicted"/>
<dbReference type="KEGG" id="ztr:MYCGRDRAFT_95245"/>
<name>F9XI83_ZYMTI</name>
<feature type="region of interest" description="Disordered" evidence="1">
    <location>
        <begin position="260"/>
        <end position="364"/>
    </location>
</feature>
<accession>F9XI83</accession>
<keyword evidence="3" id="KW-1185">Reference proteome</keyword>
<dbReference type="InParanoid" id="F9XI83"/>
<feature type="region of interest" description="Disordered" evidence="1">
    <location>
        <begin position="138"/>
        <end position="182"/>
    </location>
</feature>
<dbReference type="AlphaFoldDB" id="F9XI83"/>
<feature type="region of interest" description="Disordered" evidence="1">
    <location>
        <begin position="48"/>
        <end position="115"/>
    </location>
</feature>
<dbReference type="RefSeq" id="XP_003850331.1">
    <property type="nucleotide sequence ID" value="XM_003850283.1"/>
</dbReference>
<dbReference type="Proteomes" id="UP000008062">
    <property type="component" value="Chromosome 8"/>
</dbReference>
<evidence type="ECO:0000313" key="2">
    <source>
        <dbReference type="EMBL" id="EGP85307.1"/>
    </source>
</evidence>
<dbReference type="GeneID" id="13394834"/>
<dbReference type="HOGENOM" id="CLU_666001_0_0_1"/>
<protein>
    <submittedName>
        <fullName evidence="2">Uncharacterized protein</fullName>
    </submittedName>
</protein>
<dbReference type="eggNOG" id="ENOG502T8A2">
    <property type="taxonomic scope" value="Eukaryota"/>
</dbReference>
<reference evidence="2 3" key="1">
    <citation type="journal article" date="2011" name="PLoS Genet.">
        <title>Finished genome of the fungal wheat pathogen Mycosphaerella graminicola reveals dispensome structure, chromosome plasticity, and stealth pathogenesis.</title>
        <authorList>
            <person name="Goodwin S.B."/>
            <person name="Ben M'barek S."/>
            <person name="Dhillon B."/>
            <person name="Wittenberg A.H.J."/>
            <person name="Crane C.F."/>
            <person name="Hane J.K."/>
            <person name="Foster A.J."/>
            <person name="Van der Lee T.A.J."/>
            <person name="Grimwood J."/>
            <person name="Aerts A."/>
            <person name="Antoniw J."/>
            <person name="Bailey A."/>
            <person name="Bluhm B."/>
            <person name="Bowler J."/>
            <person name="Bristow J."/>
            <person name="van der Burgt A."/>
            <person name="Canto-Canche B."/>
            <person name="Churchill A.C.L."/>
            <person name="Conde-Ferraez L."/>
            <person name="Cools H.J."/>
            <person name="Coutinho P.M."/>
            <person name="Csukai M."/>
            <person name="Dehal P."/>
            <person name="De Wit P."/>
            <person name="Donzelli B."/>
            <person name="van de Geest H.C."/>
            <person name="van Ham R.C.H.J."/>
            <person name="Hammond-Kosack K.E."/>
            <person name="Henrissat B."/>
            <person name="Kilian A."/>
            <person name="Kobayashi A.K."/>
            <person name="Koopmann E."/>
            <person name="Kourmpetis Y."/>
            <person name="Kuzniar A."/>
            <person name="Lindquist E."/>
            <person name="Lombard V."/>
            <person name="Maliepaard C."/>
            <person name="Martins N."/>
            <person name="Mehrabi R."/>
            <person name="Nap J.P.H."/>
            <person name="Ponomarenko A."/>
            <person name="Rudd J.J."/>
            <person name="Salamov A."/>
            <person name="Schmutz J."/>
            <person name="Schouten H.J."/>
            <person name="Shapiro H."/>
            <person name="Stergiopoulos I."/>
            <person name="Torriani S.F.F."/>
            <person name="Tu H."/>
            <person name="de Vries R.P."/>
            <person name="Waalwijk C."/>
            <person name="Ware S.B."/>
            <person name="Wiebenga A."/>
            <person name="Zwiers L.-H."/>
            <person name="Oliver R.P."/>
            <person name="Grigoriev I.V."/>
            <person name="Kema G.H.J."/>
        </authorList>
    </citation>
    <scope>NUCLEOTIDE SEQUENCE [LARGE SCALE GENOMIC DNA]</scope>
    <source>
        <strain evidence="3">CBS 115943 / IPO323</strain>
    </source>
</reference>
<evidence type="ECO:0000313" key="3">
    <source>
        <dbReference type="Proteomes" id="UP000008062"/>
    </source>
</evidence>
<feature type="compositionally biased region" description="Basic and acidic residues" evidence="1">
    <location>
        <begin position="68"/>
        <end position="92"/>
    </location>
</feature>
<dbReference type="OrthoDB" id="3899138at2759"/>
<evidence type="ECO:0000256" key="1">
    <source>
        <dbReference type="SAM" id="MobiDB-lite"/>
    </source>
</evidence>
<dbReference type="EMBL" id="CM001203">
    <property type="protein sequence ID" value="EGP85307.1"/>
    <property type="molecule type" value="Genomic_DNA"/>
</dbReference>
<organism evidence="2 3">
    <name type="scientific">Zymoseptoria tritici (strain CBS 115943 / IPO323)</name>
    <name type="common">Speckled leaf blotch fungus</name>
    <name type="synonym">Septoria tritici</name>
    <dbReference type="NCBI Taxonomy" id="336722"/>
    <lineage>
        <taxon>Eukaryota</taxon>
        <taxon>Fungi</taxon>
        <taxon>Dikarya</taxon>
        <taxon>Ascomycota</taxon>
        <taxon>Pezizomycotina</taxon>
        <taxon>Dothideomycetes</taxon>
        <taxon>Dothideomycetidae</taxon>
        <taxon>Mycosphaerellales</taxon>
        <taxon>Mycosphaerellaceae</taxon>
        <taxon>Zymoseptoria</taxon>
    </lineage>
</organism>
<gene>
    <name evidence="2" type="ORF">MYCGRDRAFT_95245</name>
</gene>
<sequence>MRPLIIRITLLTDIPSTLLIVRITHLIDIPSTRLITRVGRIKKTMAGMKPTATKPTDPSHLRVITAPDPHKRPIDRFTRKIDESSERDRRSAVSDLYASRRRHASPRESKHSSMTSFGRSFVGVPIYGIVSTPGGHEGVVSAPQVSDISEPASGPRQDRHRPTVFAGKGWISPHPLSRSPTDLRSPPAPMIILPSQADPQGATMTYEEWQAIQENGLRKHRNFSFTESSQTWHARQQDERYRFPGWEARSWVEIDPSPVDVGEDSASLEHMSGGSDRTVRTIGSDEVSRRSGSAARTIGSDEVSQRSGSAVRTIASDEVSRKSGSAVRTGRSDEENGRSESAMSRGSESRHSAVSYHPELPTSSPSELLWQEMEEGNGKDALMYACYQIVLSFFVKGIISRCGAEPKTTVIWL</sequence>